<dbReference type="OMA" id="NWHRTLM"/>
<dbReference type="InterPro" id="IPR036597">
    <property type="entry name" value="Fido-like_dom_sf"/>
</dbReference>
<name>A0A152A9J3_TIELA</name>
<dbReference type="PANTHER" id="PTHR13504:SF38">
    <property type="entry name" value="FIDO DOMAIN-CONTAINING PROTEIN"/>
    <property type="match status" value="1"/>
</dbReference>
<dbReference type="GO" id="GO:0005524">
    <property type="term" value="F:ATP binding"/>
    <property type="evidence" value="ECO:0007669"/>
    <property type="project" value="UniProtKB-KW"/>
</dbReference>
<dbReference type="PROSITE" id="PS51459">
    <property type="entry name" value="FIDO"/>
    <property type="match status" value="1"/>
</dbReference>
<feature type="domain" description="Fido" evidence="3">
    <location>
        <begin position="48"/>
        <end position="187"/>
    </location>
</feature>
<reference evidence="4 5" key="1">
    <citation type="submission" date="2015-12" db="EMBL/GenBank/DDBJ databases">
        <title>Dictyostelia acquired genes for synthesis and detection of signals that induce cell-type specialization by lateral gene transfer from prokaryotes.</title>
        <authorList>
            <person name="Gloeckner G."/>
            <person name="Schaap P."/>
        </authorList>
    </citation>
    <scope>NUCLEOTIDE SEQUENCE [LARGE SCALE GENOMIC DNA]</scope>
    <source>
        <strain evidence="4 5">TK</strain>
    </source>
</reference>
<keyword evidence="2" id="KW-0067">ATP-binding</keyword>
<protein>
    <recommendedName>
        <fullName evidence="3">Fido domain-containing protein</fullName>
    </recommendedName>
</protein>
<dbReference type="AlphaFoldDB" id="A0A152A9J3"/>
<evidence type="ECO:0000256" key="1">
    <source>
        <dbReference type="PIRSR" id="PIRSR640198-1"/>
    </source>
</evidence>
<feature type="active site" evidence="1">
    <location>
        <position position="125"/>
    </location>
</feature>
<dbReference type="Proteomes" id="UP000076078">
    <property type="component" value="Unassembled WGS sequence"/>
</dbReference>
<dbReference type="OrthoDB" id="19545at2759"/>
<dbReference type="InterPro" id="IPR040198">
    <property type="entry name" value="Fido_containing"/>
</dbReference>
<proteinExistence type="predicted"/>
<comment type="caution">
    <text evidence="4">The sequence shown here is derived from an EMBL/GenBank/DDBJ whole genome shotgun (WGS) entry which is preliminary data.</text>
</comment>
<sequence length="207" mass="24235">MIRQFIKHQDTWEADLNNLTPKHKLARRQVIQHYIVLKDVFDRKYAPLSVEQIKNWHRTLMKEIIPNSGDYRKDGCMAGMKIFPEPTLVSEMMDSLVKQYNLFDRNHFSPYAVAAWLSHAFVSIHPFSDGNGRLSRLLGNYVMFSYGFPYPTPISNVKRAYMKALRLADRDYSNGRDTSHLAFIFLENSNMVFSNYLANKNLTQEFK</sequence>
<dbReference type="STRING" id="361077.A0A152A9J3"/>
<feature type="binding site" evidence="2">
    <location>
        <begin position="129"/>
        <end position="136"/>
    </location>
    <ligand>
        <name>ATP</name>
        <dbReference type="ChEBI" id="CHEBI:30616"/>
    </ligand>
</feature>
<keyword evidence="2" id="KW-0547">Nucleotide-binding</keyword>
<evidence type="ECO:0000259" key="3">
    <source>
        <dbReference type="PROSITE" id="PS51459"/>
    </source>
</evidence>
<evidence type="ECO:0000313" key="4">
    <source>
        <dbReference type="EMBL" id="KYR02893.1"/>
    </source>
</evidence>
<dbReference type="PANTHER" id="PTHR13504">
    <property type="entry name" value="FIDO DOMAIN-CONTAINING PROTEIN DDB_G0283145"/>
    <property type="match status" value="1"/>
</dbReference>
<keyword evidence="5" id="KW-1185">Reference proteome</keyword>
<accession>A0A152A9J3</accession>
<evidence type="ECO:0000256" key="2">
    <source>
        <dbReference type="PIRSR" id="PIRSR640198-2"/>
    </source>
</evidence>
<evidence type="ECO:0000313" key="5">
    <source>
        <dbReference type="Proteomes" id="UP000076078"/>
    </source>
</evidence>
<dbReference type="Gene3D" id="1.10.3290.10">
    <property type="entry name" value="Fido-like domain"/>
    <property type="match status" value="1"/>
</dbReference>
<dbReference type="InParanoid" id="A0A152A9J3"/>
<dbReference type="Pfam" id="PF02661">
    <property type="entry name" value="Fic"/>
    <property type="match status" value="1"/>
</dbReference>
<organism evidence="4 5">
    <name type="scientific">Tieghemostelium lacteum</name>
    <name type="common">Slime mold</name>
    <name type="synonym">Dictyostelium lacteum</name>
    <dbReference type="NCBI Taxonomy" id="361077"/>
    <lineage>
        <taxon>Eukaryota</taxon>
        <taxon>Amoebozoa</taxon>
        <taxon>Evosea</taxon>
        <taxon>Eumycetozoa</taxon>
        <taxon>Dictyostelia</taxon>
        <taxon>Dictyosteliales</taxon>
        <taxon>Raperosteliaceae</taxon>
        <taxon>Tieghemostelium</taxon>
    </lineage>
</organism>
<gene>
    <name evidence="4" type="ORF">DLAC_00370</name>
</gene>
<dbReference type="InterPro" id="IPR003812">
    <property type="entry name" value="Fido"/>
</dbReference>
<dbReference type="SUPFAM" id="SSF140931">
    <property type="entry name" value="Fic-like"/>
    <property type="match status" value="1"/>
</dbReference>
<dbReference type="EMBL" id="LODT01000001">
    <property type="protein sequence ID" value="KYR02893.1"/>
    <property type="molecule type" value="Genomic_DNA"/>
</dbReference>